<keyword evidence="4" id="KW-1185">Reference proteome</keyword>
<dbReference type="PANTHER" id="PTHR32182:SF25">
    <property type="entry name" value="SLR1056 PROTEIN"/>
    <property type="match status" value="1"/>
</dbReference>
<proteinExistence type="predicted"/>
<feature type="domain" description="ATPase AAA-type core" evidence="2">
    <location>
        <begin position="23"/>
        <end position="341"/>
    </location>
</feature>
<organism evidence="3 4">
    <name type="scientific">Leucobacter iarius</name>
    <dbReference type="NCBI Taxonomy" id="333963"/>
    <lineage>
        <taxon>Bacteria</taxon>
        <taxon>Bacillati</taxon>
        <taxon>Actinomycetota</taxon>
        <taxon>Actinomycetes</taxon>
        <taxon>Micrococcales</taxon>
        <taxon>Microbacteriaceae</taxon>
        <taxon>Leucobacter</taxon>
    </lineage>
</organism>
<evidence type="ECO:0000313" key="4">
    <source>
        <dbReference type="Proteomes" id="UP001500851"/>
    </source>
</evidence>
<evidence type="ECO:0000259" key="2">
    <source>
        <dbReference type="Pfam" id="PF13304"/>
    </source>
</evidence>
<comment type="caution">
    <text evidence="3">The sequence shown here is derived from an EMBL/GenBank/DDBJ whole genome shotgun (WGS) entry which is preliminary data.</text>
</comment>
<evidence type="ECO:0000313" key="3">
    <source>
        <dbReference type="EMBL" id="GAA1777581.1"/>
    </source>
</evidence>
<protein>
    <submittedName>
        <fullName evidence="3">AAA family ATPase</fullName>
    </submittedName>
</protein>
<dbReference type="EMBL" id="BAAAOB010000001">
    <property type="protein sequence ID" value="GAA1777581.1"/>
    <property type="molecule type" value="Genomic_DNA"/>
</dbReference>
<name>A0ABN2L7U8_9MICO</name>
<dbReference type="InterPro" id="IPR014555">
    <property type="entry name" value="RecF-like"/>
</dbReference>
<evidence type="ECO:0000256" key="1">
    <source>
        <dbReference type="ARBA" id="ARBA00023236"/>
    </source>
</evidence>
<sequence>MLTTFAVSGYRSLVDLVLPLDRLTVVSGANGTGKSNLYRALRLLAAAGEGRTVGAIAREGGLSSVLWAGPESPGRGSGQGTVRKRPVSLRIGFGSDGFGYLADLGLPQVDPARSFFTRDPEIKREQVFTGSFARPASVVIDRTRAAVRVRDGGWRSVPQTLGPGQSVLLDLEDPSALPEVLRLRHGMAQWRFYDHFRADRDAPARQPQVGTRTRWLSDDGADLAAVWATAIESGHEGPLASAVADAFPGSHVDIDAADGVFRLLFSQRGLLRPLTAAELSDGTLRYLLLCAALLPADPPPLVVVNEPEASLHEDLLGPLGSLLAEAARRTQVVVVTHSAALRRALEPRGSAVELVSSGQGTKVLGQGLLDAPPWHWPSR</sequence>
<dbReference type="PIRSF" id="PIRSF029347">
    <property type="entry name" value="RecF"/>
    <property type="match status" value="1"/>
</dbReference>
<dbReference type="Pfam" id="PF13304">
    <property type="entry name" value="AAA_21"/>
    <property type="match status" value="1"/>
</dbReference>
<dbReference type="RefSeq" id="WP_344028350.1">
    <property type="nucleotide sequence ID" value="NZ_BAAAOB010000001.1"/>
</dbReference>
<gene>
    <name evidence="3" type="ORF">GCM10009768_02690</name>
</gene>
<accession>A0ABN2L7U8</accession>
<keyword evidence="1" id="KW-0742">SOS response</keyword>
<dbReference type="InterPro" id="IPR027417">
    <property type="entry name" value="P-loop_NTPase"/>
</dbReference>
<dbReference type="SUPFAM" id="SSF52540">
    <property type="entry name" value="P-loop containing nucleoside triphosphate hydrolases"/>
    <property type="match status" value="1"/>
</dbReference>
<dbReference type="Proteomes" id="UP001500851">
    <property type="component" value="Unassembled WGS sequence"/>
</dbReference>
<dbReference type="InterPro" id="IPR003959">
    <property type="entry name" value="ATPase_AAA_core"/>
</dbReference>
<dbReference type="Gene3D" id="3.40.50.300">
    <property type="entry name" value="P-loop containing nucleotide triphosphate hydrolases"/>
    <property type="match status" value="2"/>
</dbReference>
<reference evidence="3 4" key="1">
    <citation type="journal article" date="2019" name="Int. J. Syst. Evol. Microbiol.">
        <title>The Global Catalogue of Microorganisms (GCM) 10K type strain sequencing project: providing services to taxonomists for standard genome sequencing and annotation.</title>
        <authorList>
            <consortium name="The Broad Institute Genomics Platform"/>
            <consortium name="The Broad Institute Genome Sequencing Center for Infectious Disease"/>
            <person name="Wu L."/>
            <person name="Ma J."/>
        </authorList>
    </citation>
    <scope>NUCLEOTIDE SEQUENCE [LARGE SCALE GENOMIC DNA]</scope>
    <source>
        <strain evidence="3 4">JCM 14736</strain>
    </source>
</reference>
<dbReference type="PANTHER" id="PTHR32182">
    <property type="entry name" value="DNA REPLICATION AND REPAIR PROTEIN RECF"/>
    <property type="match status" value="1"/>
</dbReference>
<keyword evidence="1" id="KW-0227">DNA damage</keyword>